<reference evidence="2 3" key="1">
    <citation type="journal article" date="2015" name="Sci. Rep.">
        <title>The genome of Leishmania panamensis: insights into genomics of the L. (Viannia) subgenus.</title>
        <authorList>
            <person name="Llanes A."/>
            <person name="Restrepo C.M."/>
            <person name="Vecchio G.D."/>
            <person name="Anguizola F.J."/>
            <person name="Lleonart R."/>
        </authorList>
    </citation>
    <scope>NUCLEOTIDE SEQUENCE [LARGE SCALE GENOMIC DNA]</scope>
    <source>
        <strain evidence="2 3">MHOM/PA/94/PSC-1</strain>
    </source>
</reference>
<dbReference type="OrthoDB" id="267040at2759"/>
<dbReference type="eggNOG" id="ENOG502SH75">
    <property type="taxonomic scope" value="Eukaryota"/>
</dbReference>
<accession>A0A088RP22</accession>
<proteinExistence type="predicted"/>
<evidence type="ECO:0000256" key="1">
    <source>
        <dbReference type="SAM" id="MobiDB-lite"/>
    </source>
</evidence>
<dbReference type="RefSeq" id="XP_010698549.1">
    <property type="nucleotide sequence ID" value="XM_010700247.1"/>
</dbReference>
<dbReference type="Proteomes" id="UP000063063">
    <property type="component" value="Chromosome 20"/>
</dbReference>
<evidence type="ECO:0000313" key="3">
    <source>
        <dbReference type="Proteomes" id="UP000063063"/>
    </source>
</evidence>
<dbReference type="KEGG" id="lpan:LPMP_203470"/>
<name>A0A088RP22_LEIPA</name>
<gene>
    <name evidence="2" type="ORF">LPMP_203470</name>
</gene>
<dbReference type="GeneID" id="22574558"/>
<keyword evidence="3" id="KW-1185">Reference proteome</keyword>
<evidence type="ECO:0000313" key="2">
    <source>
        <dbReference type="EMBL" id="AIN97842.1"/>
    </source>
</evidence>
<feature type="compositionally biased region" description="Low complexity" evidence="1">
    <location>
        <begin position="402"/>
        <end position="411"/>
    </location>
</feature>
<feature type="region of interest" description="Disordered" evidence="1">
    <location>
        <begin position="380"/>
        <end position="417"/>
    </location>
</feature>
<sequence length="500" mass="52732">MALPSVLHLGSHELRLLPVSCSAEVLPGTHRCSDSLLTAFCFVGELQADAVDLSGQVREAASDANGSCATILWYYSPLFQFEQKRIRVEEGVIDAALTKEVKARQHADVKSPSLQLDGAEAVEYQVSCPMRSSETSSAALSVASTTALPALYLRIGISTTFREYRLVIAGPQSAALGTSIELRAQSDADVVGNDDGALSGHAVHKPPALQLLIPRHPTLTPLDARLSGSGVRGMVKLAHKHSAALRRGVVPTSASIRRDAVRIEDEVKTPQLPNSFKATPSTAIVAASPLHARSEGASEPHEVVFSIPISLSREDGEPSPYPRKEGNLSQWALSVGHDGTSEMCARKDVSHGSLTFNAAGGSSVSSAFLSSTLFSSCIPSSTPTSVPSIARSAEADTDDLHSSSTEASGSSGRFFDDTDLDSREITRVSSEACTLRPQCTSCPTPPATPKPCCTRGRRLRILGSNSSGLPRSTHAPHSPAVQGIQLVLESVSVASPLSSW</sequence>
<organism evidence="2 3">
    <name type="scientific">Leishmania panamensis</name>
    <dbReference type="NCBI Taxonomy" id="5679"/>
    <lineage>
        <taxon>Eukaryota</taxon>
        <taxon>Discoba</taxon>
        <taxon>Euglenozoa</taxon>
        <taxon>Kinetoplastea</taxon>
        <taxon>Metakinetoplastina</taxon>
        <taxon>Trypanosomatida</taxon>
        <taxon>Trypanosomatidae</taxon>
        <taxon>Leishmaniinae</taxon>
        <taxon>Leishmania</taxon>
        <taxon>Leishmania guyanensis species complex</taxon>
    </lineage>
</organism>
<dbReference type="AlphaFoldDB" id="A0A088RP22"/>
<protein>
    <submittedName>
        <fullName evidence="2">Uncharacterized protein</fullName>
    </submittedName>
</protein>
<feature type="compositionally biased region" description="Low complexity" evidence="1">
    <location>
        <begin position="380"/>
        <end position="389"/>
    </location>
</feature>
<dbReference type="VEuPathDB" id="TriTrypDB:LPMP_203470"/>
<dbReference type="EMBL" id="CP009389">
    <property type="protein sequence ID" value="AIN97842.1"/>
    <property type="molecule type" value="Genomic_DNA"/>
</dbReference>
<dbReference type="VEuPathDB" id="TriTrypDB:LPAL13_200041000"/>